<dbReference type="Pfam" id="PF00534">
    <property type="entry name" value="Glycos_transf_1"/>
    <property type="match status" value="1"/>
</dbReference>
<feature type="domain" description="Glycosyltransferase subfamily 4-like N-terminal" evidence="2">
    <location>
        <begin position="15"/>
        <end position="215"/>
    </location>
</feature>
<gene>
    <name evidence="3" type="ORF">JIN85_08400</name>
</gene>
<organism evidence="3 4">
    <name type="scientific">Luteolibacter pohnpeiensis</name>
    <dbReference type="NCBI Taxonomy" id="454153"/>
    <lineage>
        <taxon>Bacteria</taxon>
        <taxon>Pseudomonadati</taxon>
        <taxon>Verrucomicrobiota</taxon>
        <taxon>Verrucomicrobiia</taxon>
        <taxon>Verrucomicrobiales</taxon>
        <taxon>Verrucomicrobiaceae</taxon>
        <taxon>Luteolibacter</taxon>
    </lineage>
</organism>
<evidence type="ECO:0000313" key="3">
    <source>
        <dbReference type="EMBL" id="MBK1882432.1"/>
    </source>
</evidence>
<dbReference type="Proteomes" id="UP000603141">
    <property type="component" value="Unassembled WGS sequence"/>
</dbReference>
<dbReference type="AlphaFoldDB" id="A0A934SA33"/>
<proteinExistence type="predicted"/>
<protein>
    <submittedName>
        <fullName evidence="3">Glycosyltransferase family 4 protein</fullName>
    </submittedName>
</protein>
<dbReference type="EMBL" id="JAENIJ010000010">
    <property type="protein sequence ID" value="MBK1882432.1"/>
    <property type="molecule type" value="Genomic_DNA"/>
</dbReference>
<evidence type="ECO:0000313" key="4">
    <source>
        <dbReference type="Proteomes" id="UP000603141"/>
    </source>
</evidence>
<name>A0A934SA33_9BACT</name>
<dbReference type="SUPFAM" id="SSF53756">
    <property type="entry name" value="UDP-Glycosyltransferase/glycogen phosphorylase"/>
    <property type="match status" value="1"/>
</dbReference>
<accession>A0A934SA33</accession>
<comment type="caution">
    <text evidence="3">The sequence shown here is derived from an EMBL/GenBank/DDBJ whole genome shotgun (WGS) entry which is preliminary data.</text>
</comment>
<dbReference type="Pfam" id="PF13439">
    <property type="entry name" value="Glyco_transf_4"/>
    <property type="match status" value="1"/>
</dbReference>
<dbReference type="PANTHER" id="PTHR45947:SF3">
    <property type="entry name" value="SULFOQUINOVOSYL TRANSFERASE SQD2"/>
    <property type="match status" value="1"/>
</dbReference>
<dbReference type="PANTHER" id="PTHR45947">
    <property type="entry name" value="SULFOQUINOVOSYL TRANSFERASE SQD2"/>
    <property type="match status" value="1"/>
</dbReference>
<feature type="domain" description="Glycosyl transferase family 1" evidence="1">
    <location>
        <begin position="229"/>
        <end position="381"/>
    </location>
</feature>
<evidence type="ECO:0000259" key="2">
    <source>
        <dbReference type="Pfam" id="PF13439"/>
    </source>
</evidence>
<dbReference type="RefSeq" id="WP_200269565.1">
    <property type="nucleotide sequence ID" value="NZ_JAENIJ010000010.1"/>
</dbReference>
<dbReference type="InterPro" id="IPR050194">
    <property type="entry name" value="Glycosyltransferase_grp1"/>
</dbReference>
<dbReference type="InterPro" id="IPR001296">
    <property type="entry name" value="Glyco_trans_1"/>
</dbReference>
<dbReference type="InterPro" id="IPR028098">
    <property type="entry name" value="Glyco_trans_4-like_N"/>
</dbReference>
<dbReference type="GO" id="GO:0016757">
    <property type="term" value="F:glycosyltransferase activity"/>
    <property type="evidence" value="ECO:0007669"/>
    <property type="project" value="InterPro"/>
</dbReference>
<keyword evidence="4" id="KW-1185">Reference proteome</keyword>
<reference evidence="3" key="1">
    <citation type="submission" date="2021-01" db="EMBL/GenBank/DDBJ databases">
        <title>Modified the classification status of verrucomicrobia.</title>
        <authorList>
            <person name="Feng X."/>
        </authorList>
    </citation>
    <scope>NUCLEOTIDE SEQUENCE</scope>
    <source>
        <strain evidence="3">KCTC 22041</strain>
    </source>
</reference>
<dbReference type="Gene3D" id="3.40.50.2000">
    <property type="entry name" value="Glycogen Phosphorylase B"/>
    <property type="match status" value="2"/>
</dbReference>
<evidence type="ECO:0000259" key="1">
    <source>
        <dbReference type="Pfam" id="PF00534"/>
    </source>
</evidence>
<sequence>MKILAISNLYPPHEIGGYEIRCRDIMERIMQRGHDVRILTSDHHVPDREEIAQPHVARKLRIHGFFGHPWLPIHQLYALEAHNHRALQAEIDSFQPDLIHVWNLGGISKSLLHRLENCGIPHVYDISDHWIARSIAGDVWLSWWNDAGSKGRVFARKFAETIGLRKKLDQIAPTASAKKLRFKNIYFCSAFMRDHTVSKGWPVSHASVIHCGIDTGGFTVKQDHSGFSKLLWVGRLSEDKDPLTAIRALYHAHQLGLTHLTLDLFGKGDAAYTSIVNDEISKLNLTEFVRLRLAPAAEMRGLYSQYDALLFTSNWGEPFALTPLEAMASGLPVITSLDGGQKELARDKDNCLIAGAAQPELYAQRIKELSESSSLRESIASTGLTEVREKFDLDPITSQIEEFLTQAEGS</sequence>
<dbReference type="CDD" id="cd03801">
    <property type="entry name" value="GT4_PimA-like"/>
    <property type="match status" value="1"/>
</dbReference>